<dbReference type="InterPro" id="IPR001342">
    <property type="entry name" value="HDH_cat"/>
</dbReference>
<keyword evidence="9 12" id="KW-0560">Oxidoreductase</keyword>
<keyword evidence="10 12" id="KW-0486">Methionine biosynthesis</keyword>
<dbReference type="Pfam" id="PF00742">
    <property type="entry name" value="Homoserine_dh"/>
    <property type="match status" value="1"/>
</dbReference>
<dbReference type="InterPro" id="IPR036291">
    <property type="entry name" value="NAD(P)-bd_dom_sf"/>
</dbReference>
<feature type="domain" description="Aspartate/homoserine dehydrogenase NAD-binding" evidence="18">
    <location>
        <begin position="10"/>
        <end position="148"/>
    </location>
</feature>
<dbReference type="InParanoid" id="A0A2V0PQD8"/>
<dbReference type="InterPro" id="IPR022697">
    <property type="entry name" value="HDH_short"/>
</dbReference>
<evidence type="ECO:0000256" key="11">
    <source>
        <dbReference type="ARBA" id="ARBA00048841"/>
    </source>
</evidence>
<protein>
    <recommendedName>
        <fullName evidence="5 12">Homoserine dehydrogenase</fullName>
        <shortName evidence="12">HDH</shortName>
        <ecNumber evidence="5 12">1.1.1.3</ecNumber>
    </recommendedName>
</protein>
<feature type="binding site" evidence="14">
    <location>
        <position position="211"/>
    </location>
    <ligand>
        <name>L-homoserine</name>
        <dbReference type="ChEBI" id="CHEBI:57476"/>
    </ligand>
</feature>
<evidence type="ECO:0000259" key="17">
    <source>
        <dbReference type="Pfam" id="PF00742"/>
    </source>
</evidence>
<evidence type="ECO:0000313" key="19">
    <source>
        <dbReference type="EMBL" id="GBG00404.1"/>
    </source>
</evidence>
<proteinExistence type="inferred from homology"/>
<dbReference type="PROSITE" id="PS01042">
    <property type="entry name" value="HOMOSER_DHGENASE"/>
    <property type="match status" value="1"/>
</dbReference>
<keyword evidence="7 12" id="KW-0791">Threonine biosynthesis</keyword>
<comment type="pathway">
    <text evidence="2 15">Amino-acid biosynthesis; L-threonine biosynthesis; L-threonine from L-aspartate: step 3/5.</text>
</comment>
<dbReference type="GO" id="GO:0009088">
    <property type="term" value="P:threonine biosynthetic process"/>
    <property type="evidence" value="ECO:0007669"/>
    <property type="project" value="UniProtKB-UniPathway"/>
</dbReference>
<dbReference type="PANTHER" id="PTHR43070:SF5">
    <property type="entry name" value="HOMOSERINE DEHYDROGENASE"/>
    <property type="match status" value="1"/>
</dbReference>
<evidence type="ECO:0000256" key="8">
    <source>
        <dbReference type="ARBA" id="ARBA00022857"/>
    </source>
</evidence>
<dbReference type="Gene3D" id="3.30.360.10">
    <property type="entry name" value="Dihydrodipicolinate Reductase, domain 2"/>
    <property type="match status" value="1"/>
</dbReference>
<evidence type="ECO:0000256" key="14">
    <source>
        <dbReference type="PIRSR" id="PIRSR036497-2"/>
    </source>
</evidence>
<evidence type="ECO:0000256" key="9">
    <source>
        <dbReference type="ARBA" id="ARBA00023002"/>
    </source>
</evidence>
<evidence type="ECO:0000313" key="20">
    <source>
        <dbReference type="Proteomes" id="UP000247498"/>
    </source>
</evidence>
<keyword evidence="6 12" id="KW-0028">Amino-acid biosynthesis</keyword>
<reference evidence="19 20" key="1">
    <citation type="journal article" date="2018" name="Sci. Rep.">
        <title>Raphidocelis subcapitata (=Pseudokirchneriella subcapitata) provides an insight into genome evolution and environmental adaptations in the Sphaeropleales.</title>
        <authorList>
            <person name="Suzuki S."/>
            <person name="Yamaguchi H."/>
            <person name="Nakajima N."/>
            <person name="Kawachi M."/>
        </authorList>
    </citation>
    <scope>NUCLEOTIDE SEQUENCE [LARGE SCALE GENOMIC DNA]</scope>
    <source>
        <strain evidence="19 20">NIES-35</strain>
    </source>
</reference>
<dbReference type="GO" id="GO:0009090">
    <property type="term" value="P:homoserine biosynthetic process"/>
    <property type="evidence" value="ECO:0007669"/>
    <property type="project" value="TreeGrafter"/>
</dbReference>
<evidence type="ECO:0000256" key="5">
    <source>
        <dbReference type="ARBA" id="ARBA00013213"/>
    </source>
</evidence>
<evidence type="ECO:0000256" key="3">
    <source>
        <dbReference type="ARBA" id="ARBA00005062"/>
    </source>
</evidence>
<evidence type="ECO:0000256" key="10">
    <source>
        <dbReference type="ARBA" id="ARBA00023167"/>
    </source>
</evidence>
<dbReference type="Pfam" id="PF03447">
    <property type="entry name" value="NAD_binding_3"/>
    <property type="match status" value="1"/>
</dbReference>
<dbReference type="AlphaFoldDB" id="A0A2V0PQD8"/>
<evidence type="ECO:0000259" key="18">
    <source>
        <dbReference type="Pfam" id="PF03447"/>
    </source>
</evidence>
<dbReference type="GO" id="GO:0009086">
    <property type="term" value="P:methionine biosynthetic process"/>
    <property type="evidence" value="ECO:0007669"/>
    <property type="project" value="UniProtKB-KW"/>
</dbReference>
<feature type="binding site" evidence="14">
    <location>
        <position position="99"/>
    </location>
    <ligand>
        <name>NADPH</name>
        <dbReference type="ChEBI" id="CHEBI:57783"/>
    </ligand>
</feature>
<dbReference type="SUPFAM" id="SSF51735">
    <property type="entry name" value="NAD(P)-binding Rossmann-fold domains"/>
    <property type="match status" value="1"/>
</dbReference>
<dbReference type="Proteomes" id="UP000247498">
    <property type="component" value="Unassembled WGS sequence"/>
</dbReference>
<dbReference type="PIRSF" id="PIRSF036497">
    <property type="entry name" value="HDH_short"/>
    <property type="match status" value="1"/>
</dbReference>
<keyword evidence="8 12" id="KW-0521">NADP</keyword>
<accession>A0A2V0PQD8</accession>
<feature type="binding site" evidence="14">
    <location>
        <begin position="10"/>
        <end position="15"/>
    </location>
    <ligand>
        <name>NADP(+)</name>
        <dbReference type="ChEBI" id="CHEBI:58349"/>
    </ligand>
</feature>
<dbReference type="UniPathway" id="UPA00050">
    <property type="reaction ID" value="UER00063"/>
</dbReference>
<comment type="cofactor">
    <cofactor evidence="1">
        <name>a metal cation</name>
        <dbReference type="ChEBI" id="CHEBI:25213"/>
    </cofactor>
</comment>
<evidence type="ECO:0000256" key="13">
    <source>
        <dbReference type="PIRSR" id="PIRSR036497-1"/>
    </source>
</evidence>
<feature type="active site" description="Proton donor" evidence="13">
    <location>
        <position position="226"/>
    </location>
</feature>
<dbReference type="FunFam" id="3.30.360.10:FF:000006">
    <property type="entry name" value="Bifunctional aspartokinase/homoserine dehydrogenase"/>
    <property type="match status" value="1"/>
</dbReference>
<dbReference type="Gene3D" id="3.40.50.720">
    <property type="entry name" value="NAD(P)-binding Rossmann-like Domain"/>
    <property type="match status" value="1"/>
</dbReference>
<dbReference type="PANTHER" id="PTHR43070">
    <property type="match status" value="1"/>
</dbReference>
<evidence type="ECO:0000256" key="6">
    <source>
        <dbReference type="ARBA" id="ARBA00022605"/>
    </source>
</evidence>
<evidence type="ECO:0000256" key="1">
    <source>
        <dbReference type="ARBA" id="ARBA00001920"/>
    </source>
</evidence>
<comment type="pathway">
    <text evidence="3 15">Amino-acid biosynthesis; L-methionine biosynthesis via de novo pathway; L-homoserine from L-aspartate: step 3/3.</text>
</comment>
<keyword evidence="20" id="KW-1185">Reference proteome</keyword>
<dbReference type="OrthoDB" id="67851at2759"/>
<evidence type="ECO:0000256" key="2">
    <source>
        <dbReference type="ARBA" id="ARBA00005056"/>
    </source>
</evidence>
<sequence>MRALCIGLVGPGLIGKALVLQLDQQAAYLATQMGLRVALVAVANSRRQLLAPAGAPLQGAQDWQERLQAAGDPVSLPALASHVAAQRGPGGVGVIVDCTASDEVPDHYAAWLRAGLHVVTPNKKWGAGPLPRHAAALAAAREGRARLLAEASVGAGLPVLGPLRDLVETGDAVTRIEGILSGTLSYIFNTWAPGQAFSSVVGAAKELGYTEPDPREDLSGMDVARKVVILARGCGLKTELSDLKVESLVPAPLREGSAEDFMRRLPEFDAEMGARAEAAAAGGGVLRYVGAVDAAAGTASVTLQTFPAAHPFAQLRGSDNVVSFATRRYAATPLIVRGPGAGAEVTAAGVFGDVLCIARGAAE</sequence>
<dbReference type="STRING" id="307507.A0A2V0PQD8"/>
<comment type="catalytic activity">
    <reaction evidence="11">
        <text>L-homoserine + NADP(+) = L-aspartate 4-semialdehyde + NADPH + H(+)</text>
        <dbReference type="Rhea" id="RHEA:15761"/>
        <dbReference type="ChEBI" id="CHEBI:15378"/>
        <dbReference type="ChEBI" id="CHEBI:57476"/>
        <dbReference type="ChEBI" id="CHEBI:57783"/>
        <dbReference type="ChEBI" id="CHEBI:58349"/>
        <dbReference type="ChEBI" id="CHEBI:537519"/>
        <dbReference type="EC" id="1.1.1.3"/>
    </reaction>
    <physiologicalReaction direction="right-to-left" evidence="11">
        <dbReference type="Rhea" id="RHEA:15763"/>
    </physiologicalReaction>
</comment>
<organism evidence="19 20">
    <name type="scientific">Raphidocelis subcapitata</name>
    <dbReference type="NCBI Taxonomy" id="307507"/>
    <lineage>
        <taxon>Eukaryota</taxon>
        <taxon>Viridiplantae</taxon>
        <taxon>Chlorophyta</taxon>
        <taxon>core chlorophytes</taxon>
        <taxon>Chlorophyceae</taxon>
        <taxon>CS clade</taxon>
        <taxon>Sphaeropleales</taxon>
        <taxon>Selenastraceae</taxon>
        <taxon>Raphidocelis</taxon>
    </lineage>
</organism>
<dbReference type="GO" id="GO:0050661">
    <property type="term" value="F:NADP binding"/>
    <property type="evidence" value="ECO:0007669"/>
    <property type="project" value="InterPro"/>
</dbReference>
<dbReference type="FunCoup" id="A0A2V0PQD8">
    <property type="interactions" value="477"/>
</dbReference>
<dbReference type="InterPro" id="IPR011147">
    <property type="entry name" value="Bifunc_Aspkin/hSer_DH"/>
</dbReference>
<evidence type="ECO:0000256" key="15">
    <source>
        <dbReference type="RuleBase" id="RU000579"/>
    </source>
</evidence>
<dbReference type="EMBL" id="BDRX01000221">
    <property type="protein sequence ID" value="GBG00404.1"/>
    <property type="molecule type" value="Genomic_DNA"/>
</dbReference>
<feature type="binding site" evidence="14">
    <location>
        <position position="123"/>
    </location>
    <ligand>
        <name>NADPH</name>
        <dbReference type="ChEBI" id="CHEBI:57783"/>
    </ligand>
</feature>
<dbReference type="EC" id="1.1.1.3" evidence="5 12"/>
<dbReference type="InterPro" id="IPR005106">
    <property type="entry name" value="Asp/hSer_DH_NAD-bd"/>
</dbReference>
<evidence type="ECO:0000256" key="4">
    <source>
        <dbReference type="ARBA" id="ARBA00006753"/>
    </source>
</evidence>
<dbReference type="InterPro" id="IPR019811">
    <property type="entry name" value="HDH_CS"/>
</dbReference>
<comment type="caution">
    <text evidence="19">The sequence shown here is derived from an EMBL/GenBank/DDBJ whole genome shotgun (WGS) entry which is preliminary data.</text>
</comment>
<feature type="domain" description="Homoserine dehydrogenase catalytic" evidence="17">
    <location>
        <begin position="158"/>
        <end position="355"/>
    </location>
</feature>
<evidence type="ECO:0000256" key="7">
    <source>
        <dbReference type="ARBA" id="ARBA00022697"/>
    </source>
</evidence>
<gene>
    <name evidence="19" type="ORF">Rsub_13128</name>
</gene>
<dbReference type="UniPathway" id="UPA00051">
    <property type="reaction ID" value="UER00465"/>
</dbReference>
<evidence type="ECO:0000256" key="16">
    <source>
        <dbReference type="RuleBase" id="RU004171"/>
    </source>
</evidence>
<name>A0A2V0PQD8_9CHLO</name>
<dbReference type="GO" id="GO:0004412">
    <property type="term" value="F:homoserine dehydrogenase activity"/>
    <property type="evidence" value="ECO:0007669"/>
    <property type="project" value="UniProtKB-EC"/>
</dbReference>
<comment type="similarity">
    <text evidence="4 12 16">Belongs to the homoserine dehydrogenase family.</text>
</comment>
<evidence type="ECO:0000256" key="12">
    <source>
        <dbReference type="PIRNR" id="PIRNR036497"/>
    </source>
</evidence>
<dbReference type="SUPFAM" id="SSF55347">
    <property type="entry name" value="Glyceraldehyde-3-phosphate dehydrogenase-like, C-terminal domain"/>
    <property type="match status" value="1"/>
</dbReference>